<sequence length="591" mass="63350">MRWFRRFRTDGAAAPPLLLVVCAVAVVGLFPGHGTEAFSRRASTGTTGGTTRMMPLPYLREQRTPRLVRLREKNTRRRANNNDGNDTSSVTNSNVSPVETGTAVTNESFVPAPPFEPFISTEIVYDGVTGLALLSENCTESIPDTASAIQTQLVTYQYQFLLNRSSLDQTNDTLSKAVDVVVNDLELALQGILADSFLTCGFDLGACSAHPQCTNLTAACCPTSDGVFLTCCELLLLRPYPFEVTRLSSAPFDRIAEICASPDDDALDCYSVDGALSVDFFYLDGDERSLQQLDTIEDSNVAAAFLESLQAAFADENLLQDDSVQTVVFMGLGNSNGVEGGNGQGGDGNVPTEEPDTDRDASNNVDTEIDANVDAGNDAEEIPDVDAITTGDTDAEMDTDANADNEATETDLGANTGADQNANGDQGGVSGIASETTTDNGKTLTIVTSSVAVAVVAACLIILAIFAGRRRQRKQAHCQQLEDYGDNFFPDSIGQDLNLTSSTSLSRSAHTRPGNRGGMEQPENDGLIVLSDLHMAESVDGESFDFPRYSEKQDAVQPVYVSSTQARPVKPNSSFAEFQKREYISEDTVIL</sequence>
<feature type="region of interest" description="Disordered" evidence="1">
    <location>
        <begin position="335"/>
        <end position="381"/>
    </location>
</feature>
<keyword evidence="4" id="KW-1185">Reference proteome</keyword>
<feature type="region of interest" description="Disordered" evidence="1">
    <location>
        <begin position="66"/>
        <end position="98"/>
    </location>
</feature>
<evidence type="ECO:0000256" key="1">
    <source>
        <dbReference type="SAM" id="MobiDB-lite"/>
    </source>
</evidence>
<keyword evidence="2" id="KW-1133">Transmembrane helix</keyword>
<dbReference type="KEGG" id="pti:PHATRDRAFT_42498"/>
<feature type="compositionally biased region" description="Acidic residues" evidence="1">
    <location>
        <begin position="367"/>
        <end position="381"/>
    </location>
</feature>
<dbReference type="EMBL" id="CM000605">
    <property type="protein sequence ID" value="EEC51011.1"/>
    <property type="molecule type" value="Genomic_DNA"/>
</dbReference>
<feature type="region of interest" description="Disordered" evidence="1">
    <location>
        <begin position="499"/>
        <end position="523"/>
    </location>
</feature>
<dbReference type="InParanoid" id="B7FRH9"/>
<dbReference type="RefSeq" id="XP_002176548.1">
    <property type="nucleotide sequence ID" value="XM_002176512.1"/>
</dbReference>
<organism evidence="3 4">
    <name type="scientific">Phaeodactylum tricornutum (strain CCAP 1055/1)</name>
    <dbReference type="NCBI Taxonomy" id="556484"/>
    <lineage>
        <taxon>Eukaryota</taxon>
        <taxon>Sar</taxon>
        <taxon>Stramenopiles</taxon>
        <taxon>Ochrophyta</taxon>
        <taxon>Bacillariophyta</taxon>
        <taxon>Bacillariophyceae</taxon>
        <taxon>Bacillariophycidae</taxon>
        <taxon>Naviculales</taxon>
        <taxon>Phaeodactylaceae</taxon>
        <taxon>Phaeodactylum</taxon>
    </lineage>
</organism>
<reference evidence="4" key="2">
    <citation type="submission" date="2008-08" db="EMBL/GenBank/DDBJ databases">
        <authorList>
            <consortium name="Diatom Consortium"/>
            <person name="Grigoriev I."/>
            <person name="Grimwood J."/>
            <person name="Kuo A."/>
            <person name="Otillar R.P."/>
            <person name="Salamov A."/>
            <person name="Detter J.C."/>
            <person name="Lindquist E."/>
            <person name="Shapiro H."/>
            <person name="Lucas S."/>
            <person name="Glavina del Rio T."/>
            <person name="Pitluck S."/>
            <person name="Rokhsar D."/>
            <person name="Bowler C."/>
        </authorList>
    </citation>
    <scope>GENOME REANNOTATION</scope>
    <source>
        <strain evidence="4">CCAP 1055/1</strain>
    </source>
</reference>
<gene>
    <name evidence="3" type="ORF">PHATRDRAFT_42498</name>
</gene>
<reference evidence="3 4" key="1">
    <citation type="journal article" date="2008" name="Nature">
        <title>The Phaeodactylum genome reveals the evolutionary history of diatom genomes.</title>
        <authorList>
            <person name="Bowler C."/>
            <person name="Allen A.E."/>
            <person name="Badger J.H."/>
            <person name="Grimwood J."/>
            <person name="Jabbari K."/>
            <person name="Kuo A."/>
            <person name="Maheswari U."/>
            <person name="Martens C."/>
            <person name="Maumus F."/>
            <person name="Otillar R.P."/>
            <person name="Rayko E."/>
            <person name="Salamov A."/>
            <person name="Vandepoele K."/>
            <person name="Beszteri B."/>
            <person name="Gruber A."/>
            <person name="Heijde M."/>
            <person name="Katinka M."/>
            <person name="Mock T."/>
            <person name="Valentin K."/>
            <person name="Verret F."/>
            <person name="Berges J.A."/>
            <person name="Brownlee C."/>
            <person name="Cadoret J.P."/>
            <person name="Chiovitti A."/>
            <person name="Choi C.J."/>
            <person name="Coesel S."/>
            <person name="De Martino A."/>
            <person name="Detter J.C."/>
            <person name="Durkin C."/>
            <person name="Falciatore A."/>
            <person name="Fournet J."/>
            <person name="Haruta M."/>
            <person name="Huysman M.J."/>
            <person name="Jenkins B.D."/>
            <person name="Jiroutova K."/>
            <person name="Jorgensen R.E."/>
            <person name="Joubert Y."/>
            <person name="Kaplan A."/>
            <person name="Kroger N."/>
            <person name="Kroth P.G."/>
            <person name="La Roche J."/>
            <person name="Lindquist E."/>
            <person name="Lommer M."/>
            <person name="Martin-Jezequel V."/>
            <person name="Lopez P.J."/>
            <person name="Lucas S."/>
            <person name="Mangogna M."/>
            <person name="McGinnis K."/>
            <person name="Medlin L.K."/>
            <person name="Montsant A."/>
            <person name="Oudot-Le Secq M.P."/>
            <person name="Napoli C."/>
            <person name="Obornik M."/>
            <person name="Parker M.S."/>
            <person name="Petit J.L."/>
            <person name="Porcel B.M."/>
            <person name="Poulsen N."/>
            <person name="Robison M."/>
            <person name="Rychlewski L."/>
            <person name="Rynearson T.A."/>
            <person name="Schmutz J."/>
            <person name="Shapiro H."/>
            <person name="Siaut M."/>
            <person name="Stanley M."/>
            <person name="Sussman M.R."/>
            <person name="Taylor A.R."/>
            <person name="Vardi A."/>
            <person name="von Dassow P."/>
            <person name="Vyverman W."/>
            <person name="Willis A."/>
            <person name="Wyrwicz L.S."/>
            <person name="Rokhsar D.S."/>
            <person name="Weissenbach J."/>
            <person name="Armbrust E.V."/>
            <person name="Green B.R."/>
            <person name="Van de Peer Y."/>
            <person name="Grigoriev I.V."/>
        </authorList>
    </citation>
    <scope>NUCLEOTIDE SEQUENCE [LARGE SCALE GENOMIC DNA]</scope>
    <source>
        <strain evidence="3 4">CCAP 1055/1</strain>
    </source>
</reference>
<accession>B7FRH9</accession>
<feature type="transmembrane region" description="Helical" evidence="2">
    <location>
        <begin position="444"/>
        <end position="467"/>
    </location>
</feature>
<dbReference type="GeneID" id="7196056"/>
<dbReference type="PaxDb" id="2850-Phatr42498"/>
<dbReference type="Proteomes" id="UP000000759">
    <property type="component" value="Chromosome 1"/>
</dbReference>
<feature type="region of interest" description="Disordered" evidence="1">
    <location>
        <begin position="409"/>
        <end position="437"/>
    </location>
</feature>
<name>B7FRH9_PHATC</name>
<feature type="compositionally biased region" description="Gly residues" evidence="1">
    <location>
        <begin position="338"/>
        <end position="348"/>
    </location>
</feature>
<protein>
    <recommendedName>
        <fullName evidence="5">Transmembrane protein</fullName>
    </recommendedName>
</protein>
<proteinExistence type="predicted"/>
<dbReference type="HOGENOM" id="CLU_424221_0_0_1"/>
<evidence type="ECO:0000313" key="4">
    <source>
        <dbReference type="Proteomes" id="UP000000759"/>
    </source>
</evidence>
<keyword evidence="2" id="KW-0812">Transmembrane</keyword>
<evidence type="ECO:0008006" key="5">
    <source>
        <dbReference type="Google" id="ProtNLM"/>
    </source>
</evidence>
<feature type="compositionally biased region" description="Low complexity" evidence="1">
    <location>
        <begin position="81"/>
        <end position="96"/>
    </location>
</feature>
<dbReference type="AlphaFoldDB" id="B7FRH9"/>
<evidence type="ECO:0000313" key="3">
    <source>
        <dbReference type="EMBL" id="EEC51011.1"/>
    </source>
</evidence>
<feature type="compositionally biased region" description="Low complexity" evidence="1">
    <location>
        <begin position="499"/>
        <end position="508"/>
    </location>
</feature>
<keyword evidence="2" id="KW-0472">Membrane</keyword>
<evidence type="ECO:0000256" key="2">
    <source>
        <dbReference type="SAM" id="Phobius"/>
    </source>
</evidence>